<feature type="region of interest" description="Disordered" evidence="1">
    <location>
        <begin position="98"/>
        <end position="156"/>
    </location>
</feature>
<accession>K1X7V8</accession>
<dbReference type="KEGG" id="mbe:MBM_05187"/>
<dbReference type="GeneID" id="18761122"/>
<feature type="region of interest" description="Disordered" evidence="1">
    <location>
        <begin position="305"/>
        <end position="411"/>
    </location>
</feature>
<evidence type="ECO:0000313" key="3">
    <source>
        <dbReference type="Proteomes" id="UP000006753"/>
    </source>
</evidence>
<organism evidence="2 3">
    <name type="scientific">Marssonina brunnea f. sp. multigermtubi (strain MB_m1)</name>
    <name type="common">Marssonina leaf spot fungus</name>
    <dbReference type="NCBI Taxonomy" id="1072389"/>
    <lineage>
        <taxon>Eukaryota</taxon>
        <taxon>Fungi</taxon>
        <taxon>Dikarya</taxon>
        <taxon>Ascomycota</taxon>
        <taxon>Pezizomycotina</taxon>
        <taxon>Leotiomycetes</taxon>
        <taxon>Helotiales</taxon>
        <taxon>Drepanopezizaceae</taxon>
        <taxon>Drepanopeziza</taxon>
    </lineage>
</organism>
<reference evidence="2 3" key="1">
    <citation type="journal article" date="2012" name="BMC Genomics">
        <title>Sequencing the genome of Marssonina brunnea reveals fungus-poplar co-evolution.</title>
        <authorList>
            <person name="Zhu S."/>
            <person name="Cao Y.-Z."/>
            <person name="Jiang C."/>
            <person name="Tan B.-Y."/>
            <person name="Wang Z."/>
            <person name="Feng S."/>
            <person name="Zhang L."/>
            <person name="Su X.-H."/>
            <person name="Brejova B."/>
            <person name="Vinar T."/>
            <person name="Xu M."/>
            <person name="Wang M.-X."/>
            <person name="Zhang S.-G."/>
            <person name="Huang M.-R."/>
            <person name="Wu R."/>
            <person name="Zhou Y."/>
        </authorList>
    </citation>
    <scope>NUCLEOTIDE SEQUENCE [LARGE SCALE GENOMIC DNA]</scope>
    <source>
        <strain evidence="2 3">MB_m1</strain>
    </source>
</reference>
<feature type="compositionally biased region" description="Polar residues" evidence="1">
    <location>
        <begin position="305"/>
        <end position="337"/>
    </location>
</feature>
<dbReference type="HOGENOM" id="CLU_669162_0_0_1"/>
<dbReference type="InParanoid" id="K1X7V8"/>
<name>K1X7V8_MARBU</name>
<dbReference type="EMBL" id="JH921438">
    <property type="protein sequence ID" value="EKD16718.1"/>
    <property type="molecule type" value="Genomic_DNA"/>
</dbReference>
<sequence>MYARDQQAELKDVLRRIQSRGTAGSKLASAIQGYSATSRASDLADLVKKACKVDKRCVPVVEEVLRANEQDRYSLREALFNSSDEDVTGPERLAFEVSSALRKRERKGDREDPAAASRKKRPAIPGAFKHKPVGKVSGPSRDIPAASAPRPKTKHSMQDVFDDFIARQGHAAFREEQIRYEQESLGSNLALQEQERLREVEATRKFSKLFGFTTCAQCNKSSSAAANKENSCVFHPGARRKYRNGYYDKSPKWLCCGRGEDDPGCRKSHHIDAAASGPAQRLDRLRKAGSLDASAVLFDSCSTYGEDTNSTHEPSQPNQKSVSTLPSSISNPATAATTAIGCPECKEPDARKKARNAPKAGATYPAPQKPNAIIDLTADSSDSDPDSDESEIEEILDFSSSSLGPGYYIPV</sequence>
<evidence type="ECO:0000313" key="2">
    <source>
        <dbReference type="EMBL" id="EKD16718.1"/>
    </source>
</evidence>
<dbReference type="RefSeq" id="XP_007293076.1">
    <property type="nucleotide sequence ID" value="XM_007293014.1"/>
</dbReference>
<dbReference type="OrthoDB" id="3563814at2759"/>
<keyword evidence="3" id="KW-1185">Reference proteome</keyword>
<feature type="compositionally biased region" description="Acidic residues" evidence="1">
    <location>
        <begin position="381"/>
        <end position="396"/>
    </location>
</feature>
<protein>
    <submittedName>
        <fullName evidence="2">Uncharacterized protein</fullName>
    </submittedName>
</protein>
<proteinExistence type="predicted"/>
<evidence type="ECO:0000256" key="1">
    <source>
        <dbReference type="SAM" id="MobiDB-lite"/>
    </source>
</evidence>
<gene>
    <name evidence="2" type="ORF">MBM_05187</name>
</gene>
<dbReference type="Proteomes" id="UP000006753">
    <property type="component" value="Unassembled WGS sequence"/>
</dbReference>
<dbReference type="AlphaFoldDB" id="K1X7V8"/>
<feature type="compositionally biased region" description="Basic residues" evidence="1">
    <location>
        <begin position="117"/>
        <end position="133"/>
    </location>
</feature>